<comment type="caution">
    <text evidence="1">The sequence shown here is derived from an EMBL/GenBank/DDBJ whole genome shotgun (WGS) entry which is preliminary data.</text>
</comment>
<evidence type="ECO:0000313" key="2">
    <source>
        <dbReference type="Proteomes" id="UP001172386"/>
    </source>
</evidence>
<organism evidence="1 2">
    <name type="scientific">Neophaeococcomyces mojaviensis</name>
    <dbReference type="NCBI Taxonomy" id="3383035"/>
    <lineage>
        <taxon>Eukaryota</taxon>
        <taxon>Fungi</taxon>
        <taxon>Dikarya</taxon>
        <taxon>Ascomycota</taxon>
        <taxon>Pezizomycotina</taxon>
        <taxon>Eurotiomycetes</taxon>
        <taxon>Chaetothyriomycetidae</taxon>
        <taxon>Chaetothyriales</taxon>
        <taxon>Chaetothyriales incertae sedis</taxon>
        <taxon>Neophaeococcomyces</taxon>
    </lineage>
</organism>
<proteinExistence type="predicted"/>
<dbReference type="EMBL" id="JAPDRQ010000061">
    <property type="protein sequence ID" value="KAJ9657659.1"/>
    <property type="molecule type" value="Genomic_DNA"/>
</dbReference>
<sequence>MGSIKGPLSMGNHFSSYAPLQKMLDLSSGQTKLSKEEATIRVEPISVLNGLNGDQNLRQEVKNALYSQSTAAKIWGVALRALSKSEPPLMYPEYTFPCGREYVDSSYEFWTSGFFPGCLYLLYERQRRWPLQVAQRPHPLKLRHAMDWWTTNLHSQALRLDTHDLGFMIQPWAQLGWQLDEDLQCRNSLITAAYSLASRFNPKVGAIRSWDTCVTKRYSFQDASKNFLVIIDNMMNIDLLYHASTITGDQRLAEIATTHALTSMKAHVREDNSTCHVVDFDADTGQMRSRMTNQGYSDESCWTRGQAWGIAGFAQAYRRTQDSRFLDTSKRLADYFLKRLSEDNIPFWDFDAPQPGPKDTSAALIAAYGMILLYEADTSSRTYLEAAFRILFAVVTTSMSLEASFVTTSVGDEDVDLGDGLETIVMHATINNYEFAPRRWSDHGLVYADYYFLSIGNKLLEMGLI</sequence>
<reference evidence="1" key="1">
    <citation type="submission" date="2022-10" db="EMBL/GenBank/DDBJ databases">
        <title>Culturing micro-colonial fungi from biological soil crusts in the Mojave desert and describing Neophaeococcomyces mojavensis, and introducing the new genera and species Taxawa tesnikishii.</title>
        <authorList>
            <person name="Kurbessoian T."/>
            <person name="Stajich J.E."/>
        </authorList>
    </citation>
    <scope>NUCLEOTIDE SEQUENCE</scope>
    <source>
        <strain evidence="1">JES_112</strain>
    </source>
</reference>
<dbReference type="Proteomes" id="UP001172386">
    <property type="component" value="Unassembled WGS sequence"/>
</dbReference>
<name>A0ACC3A9S4_9EURO</name>
<protein>
    <submittedName>
        <fullName evidence="1">Uncharacterized protein</fullName>
    </submittedName>
</protein>
<keyword evidence="2" id="KW-1185">Reference proteome</keyword>
<gene>
    <name evidence="1" type="ORF">H2198_004187</name>
</gene>
<evidence type="ECO:0000313" key="1">
    <source>
        <dbReference type="EMBL" id="KAJ9657659.1"/>
    </source>
</evidence>
<accession>A0ACC3A9S4</accession>